<protein>
    <submittedName>
        <fullName evidence="1">Uncharacterized protein</fullName>
    </submittedName>
</protein>
<sequence>MAIILGVLFVITLTLSIYQLRKIRRLSSRINTLESVILGERTGKTIPYESLHLLNILRLQARQWTSSEENPALLTVRPVCIELLDDYMSKLLASIPELNLMIEPRPPYASLYTINSVMFYIDSEKHEKLPIRFHCANQDLAERIANLLLSKGIEARAAIEMSHVD</sequence>
<evidence type="ECO:0000313" key="1">
    <source>
        <dbReference type="EMBL" id="AKE62287.1"/>
    </source>
</evidence>
<dbReference type="PATRIC" id="fig|1261127.3.peg.5712"/>
<dbReference type="KEGG" id="cama:F384_27515"/>
<dbReference type="HOGENOM" id="CLU_1607947_0_0_6"/>
<dbReference type="OrthoDB" id="6626979at2"/>
<name>A0A0F6U0Q6_CITAM</name>
<dbReference type="Proteomes" id="UP000034085">
    <property type="component" value="Plasmid"/>
</dbReference>
<dbReference type="AlphaFoldDB" id="A0A0F6U0Q6"/>
<gene>
    <name evidence="1" type="ORF">F384_27515</name>
</gene>
<evidence type="ECO:0000313" key="2">
    <source>
        <dbReference type="Proteomes" id="UP000034085"/>
    </source>
</evidence>
<organism evidence="1 2">
    <name type="scientific">Citrobacter amalonaticus Y19</name>
    <dbReference type="NCBI Taxonomy" id="1261127"/>
    <lineage>
        <taxon>Bacteria</taxon>
        <taxon>Pseudomonadati</taxon>
        <taxon>Pseudomonadota</taxon>
        <taxon>Gammaproteobacteria</taxon>
        <taxon>Enterobacterales</taxon>
        <taxon>Enterobacteriaceae</taxon>
        <taxon>Citrobacter</taxon>
    </lineage>
</organism>
<accession>A0A0F6U0Q6</accession>
<proteinExistence type="predicted"/>
<geneLocation type="plasmid" evidence="1">
    <name>unnamed</name>
</geneLocation>
<keyword evidence="1" id="KW-0614">Plasmid</keyword>
<dbReference type="RefSeq" id="WP_046499373.1">
    <property type="nucleotide sequence ID" value="NZ_CP011133.1"/>
</dbReference>
<dbReference type="EMBL" id="CP011133">
    <property type="protein sequence ID" value="AKE62287.1"/>
    <property type="molecule type" value="Genomic_DNA"/>
</dbReference>
<reference evidence="1 2" key="1">
    <citation type="submission" date="2015-03" db="EMBL/GenBank/DDBJ databases">
        <title>Complete genome sequence of Citrobacter amalonaticus Y19.</title>
        <authorList>
            <person name="Park S."/>
        </authorList>
    </citation>
    <scope>NUCLEOTIDE SEQUENCE [LARGE SCALE GENOMIC DNA]</scope>
    <source>
        <strain evidence="1 2">Y19</strain>
        <plasmid evidence="2">Plasmid</plasmid>
    </source>
</reference>